<name>A0A2V4BRT5_9FLAO</name>
<proteinExistence type="predicted"/>
<dbReference type="AlphaFoldDB" id="A0A2V4BRT5"/>
<organism evidence="1 2">
    <name type="scientific">Flavobacterium cheongpyeongense</name>
    <dbReference type="NCBI Taxonomy" id="2212651"/>
    <lineage>
        <taxon>Bacteria</taxon>
        <taxon>Pseudomonadati</taxon>
        <taxon>Bacteroidota</taxon>
        <taxon>Flavobacteriia</taxon>
        <taxon>Flavobacteriales</taxon>
        <taxon>Flavobacteriaceae</taxon>
        <taxon>Flavobacterium</taxon>
    </lineage>
</organism>
<keyword evidence="2" id="KW-1185">Reference proteome</keyword>
<evidence type="ECO:0000313" key="1">
    <source>
        <dbReference type="EMBL" id="PXY40380.1"/>
    </source>
</evidence>
<sequence length="866" mass="99023">MLVTQINAQTSKGNNSPVIKGAKAKVEYIKKQVINQKLPANLTPYLAGLIFSNKTITPNQSSINKALSVWFKKYSELKLKIDKISDGNTKKMAEKNLDEGNFSAVEKIIGTKIHYSDLTFTFPKSFGTSGDNSPVIIGDYATVSYVVQQIITYDLPEGLTINLINELKIKSELIDSQNEKLDNINTNLKKKDIIIKDYIKKYQFIESELKKTPSEVYKRAYVFFKEGDYEKTLKELEKQGGSDKATGESNMLKAKILLLKLDHSKIDTILTEADKSFTIGVTLAPSGQNFFEYGKFLVDYIHNYVSAINFLEKADLSIEDNRLKVEIYNYLGLSYYVVDRVKSNNMYFKAIALLDSMETLSDNSLISAKSQIYSNIAFNYSTRDFNAENIKTAISYSQKAIDEISRIPVPSHSDLYKKTAFIRQKGQGHAMLNEISQAVECYNTALLFLKDSYKNDPDSFAIDLSSVYYNLNQVYFYSETPERGIDALKQAISIIEPKISLNSKIFLYAYEQLYTALFAYYAIQNKVPETMEGLNIINEKLKPFVQENPKEFLIHQAWINSDKGYIYGLQNNFIEAEKFLLQAYDYYAQNINMIQFDKQKAADCFYRTNELLLKLGKSEEALAHNKKLLTEIKTASSINRFAYEDFIPQLEQQIGRVYTVTKEKDSAYHHMEKSTALVETKAKQYGSSYLGSYGNYISQYYLTNLYFGDYSLADEKVKRFIKVCDIILDVDYYVKENMQAVIGEVTSNFAVQLFGFAQAGSATTKYSELSKIYDNCSYYFLLSEKYFENGLNNANNRFKYSQTLYKSMILEEFLFKFSQSDSQKALSLEKKCKLSSKSLSNIKDLPDNVSTQSLRNNIKVLSFNCN</sequence>
<dbReference type="EMBL" id="QJHK01000010">
    <property type="protein sequence ID" value="PXY40380.1"/>
    <property type="molecule type" value="Genomic_DNA"/>
</dbReference>
<accession>A0A2V4BRT5</accession>
<dbReference type="InterPro" id="IPR011990">
    <property type="entry name" value="TPR-like_helical_dom_sf"/>
</dbReference>
<dbReference type="Gene3D" id="1.25.40.10">
    <property type="entry name" value="Tetratricopeptide repeat domain"/>
    <property type="match status" value="2"/>
</dbReference>
<protein>
    <recommendedName>
        <fullName evidence="3">Tetratricopeptide repeat protein</fullName>
    </recommendedName>
</protein>
<evidence type="ECO:0000313" key="2">
    <source>
        <dbReference type="Proteomes" id="UP000247903"/>
    </source>
</evidence>
<dbReference type="Proteomes" id="UP000247903">
    <property type="component" value="Unassembled WGS sequence"/>
</dbReference>
<reference evidence="1 2" key="1">
    <citation type="submission" date="2018-05" db="EMBL/GenBank/DDBJ databases">
        <title>Flavobacterium sp. strain IMCC34759, incomplete genome.</title>
        <authorList>
            <person name="Joung Y."/>
            <person name="Cho J."/>
        </authorList>
    </citation>
    <scope>NUCLEOTIDE SEQUENCE [LARGE SCALE GENOMIC DNA]</scope>
    <source>
        <strain evidence="1 2">IMCC34759</strain>
    </source>
</reference>
<comment type="caution">
    <text evidence="1">The sequence shown here is derived from an EMBL/GenBank/DDBJ whole genome shotgun (WGS) entry which is preliminary data.</text>
</comment>
<evidence type="ECO:0008006" key="3">
    <source>
        <dbReference type="Google" id="ProtNLM"/>
    </source>
</evidence>
<dbReference type="SUPFAM" id="SSF81901">
    <property type="entry name" value="HCP-like"/>
    <property type="match status" value="1"/>
</dbReference>
<gene>
    <name evidence="1" type="ORF">DMB65_12240</name>
</gene>